<dbReference type="SMART" id="SM00355">
    <property type="entry name" value="ZnF_C2H2"/>
    <property type="match status" value="2"/>
</dbReference>
<dbReference type="EMBL" id="JAVRJZ010000003">
    <property type="protein sequence ID" value="KAK2724787.1"/>
    <property type="molecule type" value="Genomic_DNA"/>
</dbReference>
<name>A0AA88IQD1_ARTSF</name>
<dbReference type="Pfam" id="PF10453">
    <property type="entry name" value="NUFIP1"/>
    <property type="match status" value="1"/>
</dbReference>
<feature type="region of interest" description="Disordered" evidence="2">
    <location>
        <begin position="53"/>
        <end position="72"/>
    </location>
</feature>
<organism evidence="4 5">
    <name type="scientific">Artemia franciscana</name>
    <name type="common">Brine shrimp</name>
    <name type="synonym">Artemia sanfranciscana</name>
    <dbReference type="NCBI Taxonomy" id="6661"/>
    <lineage>
        <taxon>Eukaryota</taxon>
        <taxon>Metazoa</taxon>
        <taxon>Ecdysozoa</taxon>
        <taxon>Arthropoda</taxon>
        <taxon>Crustacea</taxon>
        <taxon>Branchiopoda</taxon>
        <taxon>Anostraca</taxon>
        <taxon>Artemiidae</taxon>
        <taxon>Artemia</taxon>
    </lineage>
</organism>
<feature type="compositionally biased region" description="Basic and acidic residues" evidence="2">
    <location>
        <begin position="200"/>
        <end position="214"/>
    </location>
</feature>
<dbReference type="AlphaFoldDB" id="A0AA88IQD1"/>
<feature type="region of interest" description="Disordered" evidence="2">
    <location>
        <begin position="332"/>
        <end position="372"/>
    </location>
</feature>
<proteinExistence type="predicted"/>
<dbReference type="GO" id="GO:0003723">
    <property type="term" value="F:RNA binding"/>
    <property type="evidence" value="ECO:0007669"/>
    <property type="project" value="InterPro"/>
</dbReference>
<feature type="domain" description="C2H2-type" evidence="3">
    <location>
        <begin position="91"/>
        <end position="118"/>
    </location>
</feature>
<gene>
    <name evidence="4" type="ORF">QYM36_001314</name>
</gene>
<sequence>MEDYEEGQCSDQDEFVVEHKKSTFKTNTIWSEIIEERQWNSPISSHQNYQARNFQRGNRSSKNPKQPYGRFNPYSKGYEQYLKVDDKFDKYYCDRCDRGFKFENQLAEHNREHIHCKIDGCTFFAHPKIVQKHIEMQHESGLASKVMGINTPEDIQKWKADRQKNYPTAKVIAEKIASRAERKKRGEDLAKTRPTLGQRKGPDHRYNPKQRCFESKQANKLPSKKRKRQQKAVKKVILKNPFEYKEDFSDSENRRCDVMSDDENEETKGKLPPFCGTATWLTQFKRNQSVIDLNEIHISDDEEEENSTVEGKTVAAALGGLTSLMCAYGSDSEQENESVPLLPRSEIPVSDETAPKPMSRESKSDGVDKSKEKMKRLDIIHPKQQIRPQRLTLLQKLLQDEIRHERNVILQCVHYTLDQQFFGVK</sequence>
<feature type="compositionally biased region" description="Basic and acidic residues" evidence="2">
    <location>
        <begin position="358"/>
        <end position="372"/>
    </location>
</feature>
<dbReference type="InterPro" id="IPR039136">
    <property type="entry name" value="NUFIP1-like"/>
</dbReference>
<evidence type="ECO:0000256" key="1">
    <source>
        <dbReference type="PROSITE-ProRule" id="PRU00042"/>
    </source>
</evidence>
<dbReference type="PANTHER" id="PTHR13309:SF0">
    <property type="entry name" value="FMR1-INTERACTING PROTEIN NUFIP1"/>
    <property type="match status" value="1"/>
</dbReference>
<protein>
    <recommendedName>
        <fullName evidence="3">C2H2-type domain-containing protein</fullName>
    </recommendedName>
</protein>
<keyword evidence="5" id="KW-1185">Reference proteome</keyword>
<keyword evidence="1" id="KW-0863">Zinc-finger</keyword>
<dbReference type="PROSITE" id="PS00028">
    <property type="entry name" value="ZINC_FINGER_C2H2_1"/>
    <property type="match status" value="1"/>
</dbReference>
<dbReference type="GO" id="GO:0005634">
    <property type="term" value="C:nucleus"/>
    <property type="evidence" value="ECO:0007669"/>
    <property type="project" value="TreeGrafter"/>
</dbReference>
<reference evidence="4" key="1">
    <citation type="submission" date="2023-07" db="EMBL/GenBank/DDBJ databases">
        <title>Chromosome-level genome assembly of Artemia franciscana.</title>
        <authorList>
            <person name="Jo E."/>
        </authorList>
    </citation>
    <scope>NUCLEOTIDE SEQUENCE</scope>
    <source>
        <tissue evidence="4">Whole body</tissue>
    </source>
</reference>
<dbReference type="Proteomes" id="UP001187531">
    <property type="component" value="Unassembled WGS sequence"/>
</dbReference>
<dbReference type="GO" id="GO:0008270">
    <property type="term" value="F:zinc ion binding"/>
    <property type="evidence" value="ECO:0007669"/>
    <property type="project" value="UniProtKB-KW"/>
</dbReference>
<feature type="compositionally biased region" description="Basic residues" evidence="2">
    <location>
        <begin position="222"/>
        <end position="232"/>
    </location>
</feature>
<feature type="compositionally biased region" description="Polar residues" evidence="2">
    <location>
        <begin position="53"/>
        <end position="64"/>
    </location>
</feature>
<evidence type="ECO:0000313" key="4">
    <source>
        <dbReference type="EMBL" id="KAK2724787.1"/>
    </source>
</evidence>
<dbReference type="PANTHER" id="PTHR13309">
    <property type="entry name" value="NUCLEAR FRAGILE X MENTAL RETARDATION PROTEIN INTERACTING PROTEIN 1"/>
    <property type="match status" value="1"/>
</dbReference>
<dbReference type="PROSITE" id="PS50157">
    <property type="entry name" value="ZINC_FINGER_C2H2_2"/>
    <property type="match status" value="1"/>
</dbReference>
<dbReference type="InterPro" id="IPR013087">
    <property type="entry name" value="Znf_C2H2_type"/>
</dbReference>
<evidence type="ECO:0000313" key="5">
    <source>
        <dbReference type="Proteomes" id="UP001187531"/>
    </source>
</evidence>
<dbReference type="GO" id="GO:0000492">
    <property type="term" value="P:box C/D snoRNP assembly"/>
    <property type="evidence" value="ECO:0007669"/>
    <property type="project" value="TreeGrafter"/>
</dbReference>
<dbReference type="InterPro" id="IPR019496">
    <property type="entry name" value="NUFIP1_cons_dom"/>
</dbReference>
<feature type="compositionally biased region" description="Basic and acidic residues" evidence="2">
    <location>
        <begin position="178"/>
        <end position="191"/>
    </location>
</feature>
<comment type="caution">
    <text evidence="4">The sequence shown here is derived from an EMBL/GenBank/DDBJ whole genome shotgun (WGS) entry which is preliminary data.</text>
</comment>
<feature type="region of interest" description="Disordered" evidence="2">
    <location>
        <begin position="178"/>
        <end position="232"/>
    </location>
</feature>
<keyword evidence="1" id="KW-0479">Metal-binding</keyword>
<evidence type="ECO:0000259" key="3">
    <source>
        <dbReference type="PROSITE" id="PS50157"/>
    </source>
</evidence>
<accession>A0AA88IQD1</accession>
<evidence type="ECO:0000256" key="2">
    <source>
        <dbReference type="SAM" id="MobiDB-lite"/>
    </source>
</evidence>
<keyword evidence="1" id="KW-0862">Zinc</keyword>